<keyword evidence="3 6" id="KW-0812">Transmembrane</keyword>
<feature type="transmembrane region" description="Helical" evidence="6">
    <location>
        <begin position="179"/>
        <end position="200"/>
    </location>
</feature>
<evidence type="ECO:0000313" key="7">
    <source>
        <dbReference type="EMBL" id="MEX4006634.1"/>
    </source>
</evidence>
<name>A0ABV3WPP9_9HYPH</name>
<keyword evidence="2" id="KW-1003">Cell membrane</keyword>
<evidence type="ECO:0000256" key="5">
    <source>
        <dbReference type="ARBA" id="ARBA00023136"/>
    </source>
</evidence>
<comment type="caution">
    <text evidence="7">The sequence shown here is derived from an EMBL/GenBank/DDBJ whole genome shotgun (WGS) entry which is preliminary data.</text>
</comment>
<protein>
    <submittedName>
        <fullName evidence="7">LysE family translocator</fullName>
    </submittedName>
</protein>
<evidence type="ECO:0000256" key="4">
    <source>
        <dbReference type="ARBA" id="ARBA00022989"/>
    </source>
</evidence>
<evidence type="ECO:0000256" key="6">
    <source>
        <dbReference type="SAM" id="Phobius"/>
    </source>
</evidence>
<feature type="transmembrane region" description="Helical" evidence="6">
    <location>
        <begin position="40"/>
        <end position="65"/>
    </location>
</feature>
<dbReference type="Pfam" id="PF01810">
    <property type="entry name" value="LysE"/>
    <property type="match status" value="1"/>
</dbReference>
<gene>
    <name evidence="7" type="ORF">V1479_04915</name>
</gene>
<feature type="transmembrane region" description="Helical" evidence="6">
    <location>
        <begin position="144"/>
        <end position="167"/>
    </location>
</feature>
<evidence type="ECO:0000313" key="8">
    <source>
        <dbReference type="Proteomes" id="UP001559025"/>
    </source>
</evidence>
<dbReference type="PIRSF" id="PIRSF006324">
    <property type="entry name" value="LeuE"/>
    <property type="match status" value="1"/>
</dbReference>
<sequence length="204" mass="21494">MNPEAYFAYLAVCLVAIIVPGPTNTLIVANGMRHGTRAGLLNVAGTQAGLALMLAIAGFGLTSVVETAGHWFEWIKLLGAAYLIWVGWQMIRAGGRIDNSPTARKPRGGFFMQGLLVCLGNPKQLLFFGALLPQFIDPAADHAMQIAILGVTALSLAALCDGAYALASGRIGRALSERVVRTITRVSGGMLIGGGLWLAFSRAK</sequence>
<dbReference type="PANTHER" id="PTHR30086">
    <property type="entry name" value="ARGININE EXPORTER PROTEIN ARGO"/>
    <property type="match status" value="1"/>
</dbReference>
<dbReference type="PANTHER" id="PTHR30086:SF20">
    <property type="entry name" value="ARGININE EXPORTER PROTEIN ARGO-RELATED"/>
    <property type="match status" value="1"/>
</dbReference>
<dbReference type="InterPro" id="IPR001123">
    <property type="entry name" value="LeuE-type"/>
</dbReference>
<feature type="transmembrane region" description="Helical" evidence="6">
    <location>
        <begin position="109"/>
        <end position="132"/>
    </location>
</feature>
<organism evidence="7 8">
    <name type="scientific">Neoaquamicrobium sediminum</name>
    <dbReference type="NCBI Taxonomy" id="1849104"/>
    <lineage>
        <taxon>Bacteria</taxon>
        <taxon>Pseudomonadati</taxon>
        <taxon>Pseudomonadota</taxon>
        <taxon>Alphaproteobacteria</taxon>
        <taxon>Hyphomicrobiales</taxon>
        <taxon>Phyllobacteriaceae</taxon>
        <taxon>Neoaquamicrobium</taxon>
    </lineage>
</organism>
<accession>A0ABV3WPP9</accession>
<feature type="transmembrane region" description="Helical" evidence="6">
    <location>
        <begin position="6"/>
        <end position="28"/>
    </location>
</feature>
<dbReference type="RefSeq" id="WP_173187710.1">
    <property type="nucleotide sequence ID" value="NZ_CBDDTD010000001.1"/>
</dbReference>
<keyword evidence="8" id="KW-1185">Reference proteome</keyword>
<evidence type="ECO:0000256" key="1">
    <source>
        <dbReference type="ARBA" id="ARBA00004651"/>
    </source>
</evidence>
<proteinExistence type="predicted"/>
<reference evidence="7 8" key="1">
    <citation type="submission" date="2024-01" db="EMBL/GenBank/DDBJ databases">
        <title>New evidence supports the origin of RcGTA from prophage.</title>
        <authorList>
            <person name="Xu Y."/>
            <person name="Liu B."/>
            <person name="Chen F."/>
        </authorList>
    </citation>
    <scope>NUCLEOTIDE SEQUENCE [LARGE SCALE GENOMIC DNA]</scope>
    <source>
        <strain evidence="7 8">CBW1107-2</strain>
    </source>
</reference>
<comment type="subcellular location">
    <subcellularLocation>
        <location evidence="1">Cell membrane</location>
        <topology evidence="1">Multi-pass membrane protein</topology>
    </subcellularLocation>
</comment>
<dbReference type="Proteomes" id="UP001559025">
    <property type="component" value="Unassembled WGS sequence"/>
</dbReference>
<keyword evidence="4 6" id="KW-1133">Transmembrane helix</keyword>
<dbReference type="EMBL" id="JAZHFV010000001">
    <property type="protein sequence ID" value="MEX4006634.1"/>
    <property type="molecule type" value="Genomic_DNA"/>
</dbReference>
<keyword evidence="5 6" id="KW-0472">Membrane</keyword>
<feature type="transmembrane region" description="Helical" evidence="6">
    <location>
        <begin position="71"/>
        <end position="88"/>
    </location>
</feature>
<evidence type="ECO:0000256" key="3">
    <source>
        <dbReference type="ARBA" id="ARBA00022692"/>
    </source>
</evidence>
<evidence type="ECO:0000256" key="2">
    <source>
        <dbReference type="ARBA" id="ARBA00022475"/>
    </source>
</evidence>